<name>A0A378V0R3_MYCFO</name>
<organism evidence="3 4">
    <name type="scientific">Mycolicibacterium fortuitum</name>
    <name type="common">Mycobacterium fortuitum</name>
    <dbReference type="NCBI Taxonomy" id="1766"/>
    <lineage>
        <taxon>Bacteria</taxon>
        <taxon>Bacillati</taxon>
        <taxon>Actinomycetota</taxon>
        <taxon>Actinomycetes</taxon>
        <taxon>Mycobacteriales</taxon>
        <taxon>Mycobacteriaceae</taxon>
        <taxon>Mycolicibacterium</taxon>
    </lineage>
</organism>
<feature type="domain" description="FhaA N-terminal" evidence="2">
    <location>
        <begin position="5"/>
        <end position="86"/>
    </location>
</feature>
<dbReference type="Proteomes" id="UP000255389">
    <property type="component" value="Unassembled WGS sequence"/>
</dbReference>
<proteinExistence type="predicted"/>
<dbReference type="InterPro" id="IPR042287">
    <property type="entry name" value="FhaA_N_sf"/>
</dbReference>
<accession>A0A378V0R3</accession>
<evidence type="ECO:0000313" key="4">
    <source>
        <dbReference type="Proteomes" id="UP000255389"/>
    </source>
</evidence>
<dbReference type="Pfam" id="PF12401">
    <property type="entry name" value="FhaA_N"/>
    <property type="match status" value="1"/>
</dbReference>
<sequence>MGLVDRIERKLESTVGDAFARVFGGSIVPQEVETALCREAESRARTVAGGQVLAPNDYVITLSGTDYKKVSADTDLTSTAFAKHLGDSFVIRGGKRMVMWSLDSNNHRTCTPDSSAHMARSTPIRPLANPREPTATMRSPQNQENHL</sequence>
<dbReference type="AlphaFoldDB" id="A0A378V0R3"/>
<dbReference type="InterPro" id="IPR022128">
    <property type="entry name" value="FhaA_N"/>
</dbReference>
<evidence type="ECO:0000259" key="2">
    <source>
        <dbReference type="Pfam" id="PF12401"/>
    </source>
</evidence>
<evidence type="ECO:0000313" key="3">
    <source>
        <dbReference type="EMBL" id="SUA03401.1"/>
    </source>
</evidence>
<gene>
    <name evidence="3" type="ORF">NCTC1542_04884</name>
</gene>
<feature type="region of interest" description="Disordered" evidence="1">
    <location>
        <begin position="110"/>
        <end position="147"/>
    </location>
</feature>
<evidence type="ECO:0000256" key="1">
    <source>
        <dbReference type="SAM" id="MobiDB-lite"/>
    </source>
</evidence>
<feature type="compositionally biased region" description="Polar residues" evidence="1">
    <location>
        <begin position="136"/>
        <end position="147"/>
    </location>
</feature>
<dbReference type="Gene3D" id="3.30.2320.60">
    <property type="entry name" value="FhaA, phosphopeptide-binding domain (DUF3662)"/>
    <property type="match status" value="1"/>
</dbReference>
<protein>
    <submittedName>
        <fullName evidence="3">FHA domain-containing protein</fullName>
    </submittedName>
</protein>
<reference evidence="3 4" key="1">
    <citation type="submission" date="2018-06" db="EMBL/GenBank/DDBJ databases">
        <authorList>
            <consortium name="Pathogen Informatics"/>
            <person name="Doyle S."/>
        </authorList>
    </citation>
    <scope>NUCLEOTIDE SEQUENCE [LARGE SCALE GENOMIC DNA]</scope>
    <source>
        <strain evidence="3 4">NCTC1542</strain>
    </source>
</reference>
<dbReference type="EMBL" id="UGQY01000004">
    <property type="protein sequence ID" value="SUA03401.1"/>
    <property type="molecule type" value="Genomic_DNA"/>
</dbReference>